<evidence type="ECO:0000256" key="1">
    <source>
        <dbReference type="ARBA" id="ARBA00004651"/>
    </source>
</evidence>
<evidence type="ECO:0000256" key="2">
    <source>
        <dbReference type="ARBA" id="ARBA00005745"/>
    </source>
</evidence>
<sequence length="333" mass="37655">MNKLIKNYRQDKLTTQQQADFLSTLAKLVRNGFSIEVALISLKLIYPQQEVILNQVLAQLNSGQTLAQALIKTGLSKTIISQITIADVHGNLVRCLEENAATLVLRQKNKQKILNLLAYPCFLLISLITLLIFLKVELAQQLPKVNFSLWTKIAIILFGLFVFVFLLTEVIRLRRLSELQQVMRKMKWPFIGAIYGNYYQYLILSALSTFLKSGLSLKEIIIAAQKLTPGSVQYDLAQVIQRQLLAGYSLGDIVRANKLLSPEVEVAVNLGHEPLQLAIELQTIAELKHQQVQQKIQRLINQIQPIFFIIVAVMILGTYLSILLPIYSMMKGL</sequence>
<evidence type="ECO:0000259" key="8">
    <source>
        <dbReference type="Pfam" id="PF00482"/>
    </source>
</evidence>
<organism evidence="9 10">
    <name type="scientific">Bombilactobacillus folatiphilus</name>
    <dbReference type="NCBI Taxonomy" id="2923362"/>
    <lineage>
        <taxon>Bacteria</taxon>
        <taxon>Bacillati</taxon>
        <taxon>Bacillota</taxon>
        <taxon>Bacilli</taxon>
        <taxon>Lactobacillales</taxon>
        <taxon>Lactobacillaceae</taxon>
        <taxon>Bombilactobacillus</taxon>
    </lineage>
</organism>
<accession>A0ABY4PAB2</accession>
<dbReference type="RefSeq" id="WP_249514772.1">
    <property type="nucleotide sequence ID" value="NZ_CP093366.1"/>
</dbReference>
<dbReference type="PRINTS" id="PR00812">
    <property type="entry name" value="BCTERIALGSPF"/>
</dbReference>
<evidence type="ECO:0000256" key="7">
    <source>
        <dbReference type="SAM" id="Phobius"/>
    </source>
</evidence>
<comment type="subcellular location">
    <subcellularLocation>
        <location evidence="1">Cell membrane</location>
        <topology evidence="1">Multi-pass membrane protein</topology>
    </subcellularLocation>
</comment>
<protein>
    <submittedName>
        <fullName evidence="9">Type II secretion system F family protein</fullName>
    </submittedName>
</protein>
<dbReference type="Gene3D" id="1.20.81.30">
    <property type="entry name" value="Type II secretion system (T2SS), domain F"/>
    <property type="match status" value="2"/>
</dbReference>
<dbReference type="PANTHER" id="PTHR30012">
    <property type="entry name" value="GENERAL SECRETION PATHWAY PROTEIN"/>
    <property type="match status" value="1"/>
</dbReference>
<gene>
    <name evidence="9" type="ORF">MOO45_02245</name>
</gene>
<feature type="transmembrane region" description="Helical" evidence="7">
    <location>
        <begin position="147"/>
        <end position="167"/>
    </location>
</feature>
<keyword evidence="4 7" id="KW-0812">Transmembrane</keyword>
<evidence type="ECO:0000256" key="4">
    <source>
        <dbReference type="ARBA" id="ARBA00022692"/>
    </source>
</evidence>
<evidence type="ECO:0000256" key="5">
    <source>
        <dbReference type="ARBA" id="ARBA00022989"/>
    </source>
</evidence>
<dbReference type="InterPro" id="IPR018076">
    <property type="entry name" value="T2SS_GspF_dom"/>
</dbReference>
<dbReference type="Pfam" id="PF00482">
    <property type="entry name" value="T2SSF"/>
    <property type="match status" value="2"/>
</dbReference>
<feature type="transmembrane region" description="Helical" evidence="7">
    <location>
        <begin position="306"/>
        <end position="327"/>
    </location>
</feature>
<name>A0ABY4PAB2_9LACO</name>
<feature type="domain" description="Type II secretion system protein GspF" evidence="8">
    <location>
        <begin position="21"/>
        <end position="134"/>
    </location>
</feature>
<dbReference type="PANTHER" id="PTHR30012:SF0">
    <property type="entry name" value="TYPE II SECRETION SYSTEM PROTEIN F-RELATED"/>
    <property type="match status" value="1"/>
</dbReference>
<feature type="domain" description="Type II secretion system protein GspF" evidence="8">
    <location>
        <begin position="204"/>
        <end position="325"/>
    </location>
</feature>
<keyword evidence="10" id="KW-1185">Reference proteome</keyword>
<proteinExistence type="inferred from homology"/>
<comment type="similarity">
    <text evidence="2">Belongs to the GSP F family.</text>
</comment>
<evidence type="ECO:0000256" key="3">
    <source>
        <dbReference type="ARBA" id="ARBA00022475"/>
    </source>
</evidence>
<reference evidence="9" key="1">
    <citation type="journal article" date="2022" name="Int. J. Syst. Evol. Microbiol.">
        <title>Apilactobacillus apisilvae sp. nov., Nicolia spurrieriana gen. nov. sp. nov., Bombilactobacillus folatiphilus sp. nov. and Bombilactobacillus thymidiniphilus sp. nov., four new lactic acid bacterial isolates from stingless bees Tetragonula carbonaria and Austroplebeia australis.</title>
        <authorList>
            <person name="Oliphant S.A."/>
            <person name="Watson-Haigh N.S."/>
            <person name="Sumby K.M."/>
            <person name="Gardner J."/>
            <person name="Groom S."/>
            <person name="Jiranek V."/>
        </authorList>
    </citation>
    <scope>NUCLEOTIDE SEQUENCE</scope>
    <source>
        <strain evidence="9">SG4_D2</strain>
    </source>
</reference>
<dbReference type="InterPro" id="IPR003004">
    <property type="entry name" value="GspF/PilC"/>
</dbReference>
<dbReference type="InterPro" id="IPR042094">
    <property type="entry name" value="T2SS_GspF_sf"/>
</dbReference>
<keyword evidence="3" id="KW-1003">Cell membrane</keyword>
<dbReference type="EMBL" id="CP093366">
    <property type="protein sequence ID" value="UQS82494.1"/>
    <property type="molecule type" value="Genomic_DNA"/>
</dbReference>
<keyword evidence="6 7" id="KW-0472">Membrane</keyword>
<feature type="transmembrane region" description="Helical" evidence="7">
    <location>
        <begin position="188"/>
        <end position="211"/>
    </location>
</feature>
<evidence type="ECO:0000256" key="6">
    <source>
        <dbReference type="ARBA" id="ARBA00023136"/>
    </source>
</evidence>
<evidence type="ECO:0000313" key="10">
    <source>
        <dbReference type="Proteomes" id="UP000831495"/>
    </source>
</evidence>
<feature type="transmembrane region" description="Helical" evidence="7">
    <location>
        <begin position="116"/>
        <end position="135"/>
    </location>
</feature>
<evidence type="ECO:0000313" key="9">
    <source>
        <dbReference type="EMBL" id="UQS82494.1"/>
    </source>
</evidence>
<keyword evidence="5 7" id="KW-1133">Transmembrane helix</keyword>
<dbReference type="Proteomes" id="UP000831495">
    <property type="component" value="Chromosome"/>
</dbReference>